<reference evidence="5 6" key="1">
    <citation type="submission" date="2019-10" db="EMBL/GenBank/DDBJ databases">
        <authorList>
            <person name="Karimi E."/>
        </authorList>
    </citation>
    <scope>NUCLEOTIDE SEQUENCE [LARGE SCALE GENOMIC DNA]</scope>
    <source>
        <strain evidence="5">Exiguobacterium sp. 9Y</strain>
    </source>
</reference>
<evidence type="ECO:0000313" key="5">
    <source>
        <dbReference type="EMBL" id="VWX38611.1"/>
    </source>
</evidence>
<dbReference type="Gene3D" id="3.40.50.300">
    <property type="entry name" value="P-loop containing nucleotide triphosphate hydrolases"/>
    <property type="match status" value="2"/>
</dbReference>
<comment type="similarity">
    <text evidence="1">Belongs to the SMC family. SbcC subfamily.</text>
</comment>
<feature type="coiled-coil region" evidence="4">
    <location>
        <begin position="402"/>
        <end position="450"/>
    </location>
</feature>
<evidence type="ECO:0000256" key="2">
    <source>
        <dbReference type="ARBA" id="ARBA00011322"/>
    </source>
</evidence>
<name>A0A653IIL8_9BACL</name>
<accession>A0A653IIL8</accession>
<sequence length="642" mass="73742">MSFAHGETDNVTVIHGENGSGKTALINALLWVLYGKPLNLPNPNEVINRRFARESILGGLAEINASVKLYFEDGNHQFEIERFLNHKFDGAAYNPSKKSEVLLKRINELGEGEIIKSVTDTIDKIIPQKLSSFFFFDGERIDNLGKQRAKTEIKDSIKLMMGLDLFVSARRDLRSAKNKLQGELAQKNGGEYEELINKRKVFYDEKETIEKNLSDTRNNTAALQEELKVIDEKLQADAEIGALQIEYDSKKKELERLQKNLILIETDLAKLLSSNGHLVIALPLIQQIEHKSENDDRIESYIEEAFLEKLEKEEICICGRPISEHEKEHIIHLRTSSVYSQDNGINALHKKMSIIKEKRNGIFEQVRAYSNQRNQQLKDITTVQQEIAELNISKSARNNPELVDLQKKFTQLESSIQEQKAMIIYYEKQREELLTKFDVLEKQIIKKERENLKELNLQNSLNTAVKFENVIDRLLKFQEEDVRKRLAFQIKEVFSKFLRKNYNVTMTNEYELIVTDNGHEEVGMSQGEGQLTSLAFIGAIVDMQRKKVEKPSGSLQIKGANMKAVYPLVMDSPFGALDADHRKRVAEGIHQLSDQVIVIVSTSQWDGEVENQLNKHAGKEYTLRYIEDENNLEYTQIMEGRI</sequence>
<dbReference type="Proteomes" id="UP000439752">
    <property type="component" value="Unassembled WGS sequence"/>
</dbReference>
<dbReference type="SUPFAM" id="SSF52540">
    <property type="entry name" value="P-loop containing nucleoside triphosphate hydrolases"/>
    <property type="match status" value="2"/>
</dbReference>
<evidence type="ECO:0000313" key="6">
    <source>
        <dbReference type="Proteomes" id="UP000439752"/>
    </source>
</evidence>
<evidence type="ECO:0000256" key="3">
    <source>
        <dbReference type="ARBA" id="ARBA00013368"/>
    </source>
</evidence>
<dbReference type="GO" id="GO:0016887">
    <property type="term" value="F:ATP hydrolysis activity"/>
    <property type="evidence" value="ECO:0007669"/>
    <property type="project" value="InterPro"/>
</dbReference>
<proteinExistence type="inferred from homology"/>
<keyword evidence="6" id="KW-1185">Reference proteome</keyword>
<gene>
    <name evidence="5" type="ORF">EXIGUO9Y_540002</name>
</gene>
<dbReference type="AlphaFoldDB" id="A0A653IIL8"/>
<comment type="subunit">
    <text evidence="2">Heterodimer of SbcC and SbcD.</text>
</comment>
<evidence type="ECO:0000256" key="1">
    <source>
        <dbReference type="ARBA" id="ARBA00006930"/>
    </source>
</evidence>
<evidence type="ECO:0000256" key="4">
    <source>
        <dbReference type="SAM" id="Coils"/>
    </source>
</evidence>
<dbReference type="EMBL" id="CABWKQ010000050">
    <property type="protein sequence ID" value="VWX38611.1"/>
    <property type="molecule type" value="Genomic_DNA"/>
</dbReference>
<dbReference type="GO" id="GO:0006302">
    <property type="term" value="P:double-strand break repair"/>
    <property type="evidence" value="ECO:0007669"/>
    <property type="project" value="InterPro"/>
</dbReference>
<feature type="coiled-coil region" evidence="4">
    <location>
        <begin position="206"/>
        <end position="274"/>
    </location>
</feature>
<protein>
    <recommendedName>
        <fullName evidence="3">Nuclease SbcCD subunit C</fullName>
    </recommendedName>
</protein>
<dbReference type="PANTHER" id="PTHR32114">
    <property type="entry name" value="ABC TRANSPORTER ABCH.3"/>
    <property type="match status" value="1"/>
</dbReference>
<dbReference type="InterPro" id="IPR027417">
    <property type="entry name" value="P-loop_NTPase"/>
</dbReference>
<keyword evidence="4" id="KW-0175">Coiled coil</keyword>
<organism evidence="5 6">
    <name type="scientific">Exiguobacterium oxidotolerans</name>
    <dbReference type="NCBI Taxonomy" id="223958"/>
    <lineage>
        <taxon>Bacteria</taxon>
        <taxon>Bacillati</taxon>
        <taxon>Bacillota</taxon>
        <taxon>Bacilli</taxon>
        <taxon>Bacillales</taxon>
        <taxon>Bacillales Family XII. Incertae Sedis</taxon>
        <taxon>Exiguobacterium</taxon>
    </lineage>
</organism>
<dbReference type="PANTHER" id="PTHR32114:SF2">
    <property type="entry name" value="ABC TRANSPORTER ABCH.3"/>
    <property type="match status" value="1"/>
</dbReference>